<evidence type="ECO:0000313" key="4">
    <source>
        <dbReference type="Proteomes" id="UP001319104"/>
    </source>
</evidence>
<dbReference type="Proteomes" id="UP001319104">
    <property type="component" value="Unassembled WGS sequence"/>
</dbReference>
<proteinExistence type="predicted"/>
<dbReference type="AlphaFoldDB" id="A0AAP2CKB2"/>
<evidence type="ECO:0000313" key="3">
    <source>
        <dbReference type="EMBL" id="MBS9525535.1"/>
    </source>
</evidence>
<dbReference type="InterPro" id="IPR024467">
    <property type="entry name" value="Xre/MbcA/ParS-like_toxin-bd"/>
</dbReference>
<dbReference type="InterPro" id="IPR011979">
    <property type="entry name" value="Antitox_Xre"/>
</dbReference>
<keyword evidence="4" id="KW-1185">Reference proteome</keyword>
<comment type="caution">
    <text evidence="3">The sequence shown here is derived from an EMBL/GenBank/DDBJ whole genome shotgun (WGS) entry which is preliminary data.</text>
</comment>
<dbReference type="GO" id="GO:0003677">
    <property type="term" value="F:DNA binding"/>
    <property type="evidence" value="ECO:0007669"/>
    <property type="project" value="InterPro"/>
</dbReference>
<feature type="domain" description="Antitoxin Xre-like helix-turn-helix" evidence="2">
    <location>
        <begin position="37"/>
        <end position="87"/>
    </location>
</feature>
<reference evidence="3 4" key="1">
    <citation type="submission" date="2021-05" db="EMBL/GenBank/DDBJ databases">
        <authorList>
            <person name="Zhang Z.D."/>
            <person name="Osman G."/>
        </authorList>
    </citation>
    <scope>NUCLEOTIDE SEQUENCE [LARGE SCALE GENOMIC DNA]</scope>
    <source>
        <strain evidence="3 4">KCTC 32217</strain>
    </source>
</reference>
<evidence type="ECO:0000259" key="2">
    <source>
        <dbReference type="Pfam" id="PF20432"/>
    </source>
</evidence>
<dbReference type="EMBL" id="JAHCMY010000014">
    <property type="protein sequence ID" value="MBS9525535.1"/>
    <property type="molecule type" value="Genomic_DNA"/>
</dbReference>
<dbReference type="Pfam" id="PF09722">
    <property type="entry name" value="Xre_MbcA_ParS_C"/>
    <property type="match status" value="1"/>
</dbReference>
<dbReference type="NCBIfam" id="TIGR02293">
    <property type="entry name" value="TAS_TIGR02293"/>
    <property type="match status" value="1"/>
</dbReference>
<accession>A0AAP2CKB2</accession>
<evidence type="ECO:0000259" key="1">
    <source>
        <dbReference type="Pfam" id="PF09722"/>
    </source>
</evidence>
<gene>
    <name evidence="3" type="ORF">KI659_16075</name>
</gene>
<protein>
    <submittedName>
        <fullName evidence="3">DUF2384 domain-containing protein</fullName>
    </submittedName>
</protein>
<dbReference type="InterPro" id="IPR046847">
    <property type="entry name" value="Xre-like_HTH"/>
</dbReference>
<organism evidence="3 4">
    <name type="scientific">Litoribacter ruber</name>
    <dbReference type="NCBI Taxonomy" id="702568"/>
    <lineage>
        <taxon>Bacteria</taxon>
        <taxon>Pseudomonadati</taxon>
        <taxon>Bacteroidota</taxon>
        <taxon>Cytophagia</taxon>
        <taxon>Cytophagales</taxon>
        <taxon>Cyclobacteriaceae</taxon>
        <taxon>Litoribacter</taxon>
    </lineage>
</organism>
<dbReference type="RefSeq" id="WP_213946396.1">
    <property type="nucleotide sequence ID" value="NZ_JAHBGI010000014.1"/>
</dbReference>
<dbReference type="Pfam" id="PF20432">
    <property type="entry name" value="Xre-like-HTH"/>
    <property type="match status" value="1"/>
</dbReference>
<feature type="domain" description="Antitoxin Xre/MbcA/ParS-like toxin-binding" evidence="1">
    <location>
        <begin position="104"/>
        <end position="152"/>
    </location>
</feature>
<name>A0AAP2CKB2_9BACT</name>
<sequence length="155" mass="17550">MEDTGKYGKRVAGHFEKLIKVLGEEYVGGEIESPFDFIEIAAKGLHSQAIENFREYFELSKSQAASMLHVSEPTLYRWIKADKELDQYHGVKLFELADLYLNGVEVFQDKANFIQWMQLPNTALGGKQPEQLIEMPGGVAKVKDLLGRIEHGVYS</sequence>